<evidence type="ECO:0008006" key="10">
    <source>
        <dbReference type="Google" id="ProtNLM"/>
    </source>
</evidence>
<dbReference type="STRING" id="645134.A0A0L0HUZ4"/>
<dbReference type="FunCoup" id="A0A0L0HUZ4">
    <property type="interactions" value="863"/>
</dbReference>
<dbReference type="GeneID" id="27684346"/>
<feature type="domain" description="Nucleoporin Nup133/Nup155-like N-terminal" evidence="7">
    <location>
        <begin position="107"/>
        <end position="392"/>
    </location>
</feature>
<dbReference type="InterPro" id="IPR007187">
    <property type="entry name" value="Nucleoporin_Nup133/Nup155_C"/>
</dbReference>
<protein>
    <recommendedName>
        <fullName evidence="10">Nucleoporin Nup133/Nup155-like N-terminal domain-containing protein</fullName>
    </recommendedName>
</protein>
<dbReference type="RefSeq" id="XP_016612977.1">
    <property type="nucleotide sequence ID" value="XM_016748958.1"/>
</dbReference>
<evidence type="ECO:0000256" key="3">
    <source>
        <dbReference type="ARBA" id="ARBA00022448"/>
    </source>
</evidence>
<dbReference type="Gene3D" id="1.20.120.1880">
    <property type="entry name" value="Nucleoporin, helical C-terminal domain"/>
    <property type="match status" value="1"/>
</dbReference>
<evidence type="ECO:0000256" key="1">
    <source>
        <dbReference type="ARBA" id="ARBA00004123"/>
    </source>
</evidence>
<dbReference type="InterPro" id="IPR042537">
    <property type="entry name" value="Nucleoporin_Nup155_C_2"/>
</dbReference>
<dbReference type="PANTHER" id="PTHR10350">
    <property type="entry name" value="NUCLEAR PORE COMPLEX PROTEIN NUP155"/>
    <property type="match status" value="1"/>
</dbReference>
<dbReference type="InterPro" id="IPR004870">
    <property type="entry name" value="Nucleoporin_Nup155"/>
</dbReference>
<keyword evidence="9" id="KW-1185">Reference proteome</keyword>
<feature type="domain" description="Nucleoporin Nup133/Nup155-like C-terminal" evidence="6">
    <location>
        <begin position="637"/>
        <end position="1289"/>
    </location>
</feature>
<dbReference type="Proteomes" id="UP000053201">
    <property type="component" value="Unassembled WGS sequence"/>
</dbReference>
<dbReference type="EMBL" id="KQ257450">
    <property type="protein sequence ID" value="KND04938.1"/>
    <property type="molecule type" value="Genomic_DNA"/>
</dbReference>
<dbReference type="Pfam" id="PF03177">
    <property type="entry name" value="Nucleoporin_C"/>
    <property type="match status" value="1"/>
</dbReference>
<evidence type="ECO:0000256" key="5">
    <source>
        <dbReference type="SAM" id="MobiDB-lite"/>
    </source>
</evidence>
<dbReference type="GO" id="GO:0006405">
    <property type="term" value="P:RNA export from nucleus"/>
    <property type="evidence" value="ECO:0007669"/>
    <property type="project" value="TreeGrafter"/>
</dbReference>
<reference evidence="8 9" key="1">
    <citation type="submission" date="2009-08" db="EMBL/GenBank/DDBJ databases">
        <title>The Genome Sequence of Spizellomyces punctatus strain DAOM BR117.</title>
        <authorList>
            <consortium name="The Broad Institute Genome Sequencing Platform"/>
            <person name="Russ C."/>
            <person name="Cuomo C."/>
            <person name="Shea T."/>
            <person name="Young S.K."/>
            <person name="Zeng Q."/>
            <person name="Koehrsen M."/>
            <person name="Haas B."/>
            <person name="Borodovsky M."/>
            <person name="Guigo R."/>
            <person name="Alvarado L."/>
            <person name="Berlin A."/>
            <person name="Bochicchio J."/>
            <person name="Borenstein D."/>
            <person name="Chapman S."/>
            <person name="Chen Z."/>
            <person name="Engels R."/>
            <person name="Freedman E."/>
            <person name="Gellesch M."/>
            <person name="Goldberg J."/>
            <person name="Griggs A."/>
            <person name="Gujja S."/>
            <person name="Heiman D."/>
            <person name="Hepburn T."/>
            <person name="Howarth C."/>
            <person name="Jen D."/>
            <person name="Larson L."/>
            <person name="Lewis B."/>
            <person name="Mehta T."/>
            <person name="Park D."/>
            <person name="Pearson M."/>
            <person name="Roberts A."/>
            <person name="Saif S."/>
            <person name="Shenoy N."/>
            <person name="Sisk P."/>
            <person name="Stolte C."/>
            <person name="Sykes S."/>
            <person name="Thomson T."/>
            <person name="Walk T."/>
            <person name="White J."/>
            <person name="Yandava C."/>
            <person name="Burger G."/>
            <person name="Gray M.W."/>
            <person name="Holland P.W.H."/>
            <person name="King N."/>
            <person name="Lang F.B.F."/>
            <person name="Roger A.J."/>
            <person name="Ruiz-Trillo I."/>
            <person name="Lander E."/>
            <person name="Nusbaum C."/>
        </authorList>
    </citation>
    <scope>NUCLEOTIDE SEQUENCE [LARGE SCALE GENOMIC DNA]</scope>
    <source>
        <strain evidence="8 9">DAOM BR117</strain>
    </source>
</reference>
<dbReference type="InParanoid" id="A0A0L0HUZ4"/>
<dbReference type="GO" id="GO:0017056">
    <property type="term" value="F:structural constituent of nuclear pore"/>
    <property type="evidence" value="ECO:0007669"/>
    <property type="project" value="InterPro"/>
</dbReference>
<dbReference type="OMA" id="SELFACY"/>
<evidence type="ECO:0000256" key="4">
    <source>
        <dbReference type="ARBA" id="ARBA00023242"/>
    </source>
</evidence>
<dbReference type="Gene3D" id="1.25.40.450">
    <property type="entry name" value="Nucleoporin, helical domain, N-terminal subdomain"/>
    <property type="match status" value="1"/>
</dbReference>
<sequence>MSYASYGYADYGERQGPGGMVGHRPPSHDPGQVGLYPPQGEKQQQQKTTSMKKHERLQQAAGVLEEQMQRDRYPDLYELLDRRRDDLSKDAEKKDTGSLKFLRGANFVPLPNHILAHYDTVLCKTFMGFFPEINRVWVTMDTRLYLWNYNDSGPEAINVFGEQVQVISSVGIVKALPGIFLEQIEYILVVTTRVQIFLLGLAFARKGDPSSPMTIYNTDLTLSADGLTMTDIVGTDQGRIFMRGGDGHLYELQYQAKEGWFTPKMRMVNHTATALSLFAPTFLNFANEGDVERVALDRSRRILYTISKRNDIEMIYLGRDGKGFHRVKVLRDVVASALGAAASEDGVILQGLYPVTLAESRRIQLVAITSSGDRLYFSVYGRQSTGDITGSSEGEKEPFTLELVHILETNKKFMMSENAIHEGLYTNGLLIMADAVSQDMDRIYGIEPHAGAIAQTPSKLWIDSISYEDQQGKVWQITEIPKPAARPVSRITKKDDTGTVLNELASQLESPARSFRLLTNEGIGHMTKLRPIDQLCELIYRAGGDGTADYQQFFNIYSPAEACAMCLAIACGHPSADQAIRDYAPNGQHQVVVIASRLFDEFGGQPFINRPDSLTSNSMDTNGALGHAVPAPEIKYSGRHNGLALYLSRLLKPIWAQRVVVEVSRNVVSNVDSHALVSLQMNLMSLNDFLGQRSNLTAPPIPENRPEAVDSEAWKTEQESLHNLYELLQITRETIALLLIVFEQNLTLIKDMPVQQRQALENMTYQGLITTSSGLEVTRALMAAHIDKHISDEKDVQTITDELQAACPSICFQNDVILYKGIECIQMAKTRPNREQQGRKLREALELFKQILKDVPFRKLQEITEQFEGLFYYEGVVEIVLRWAAAQDAVEYGDRGGMDEDELVVRGLESGTVARRGAYEIILNAISKLDGMLQQPVGYGGPHPDHILHVINGMIGQALAYDDQLFHETLYEWFISQNRQEQLLQIRTRYLEEFLTRGANTNLAKATLLAKYYVKHERFYEAAKTYRGLAEAPGLHLDARMQFLSLALVQSKLCFQGEYRDHMDKGEVEDIQDLNAVANVQKEILDTLSRDSMGLSPELMRELNERLLTVSELFNKYVRPCKLYEIQLYILHVSDVDANARGYAQTAWNEIIKKTKQDAMASNRNVFAALEEKVWGIGSRFFPDENVFPLQFLIHRLEEESFTASEQGRGPERGWVIRLFSSIKVSYAELFQHFNDMYETQLVPWTSTAARIYLLEDIAYLVNEWMRWRGPEGVPRRVLDDAIQKYVMAVHDVGEAQEVVGRLQVLAVRIRQ</sequence>
<dbReference type="PANTHER" id="PTHR10350:SF6">
    <property type="entry name" value="NUCLEAR PORE COMPLEX PROTEIN NUP155"/>
    <property type="match status" value="1"/>
</dbReference>
<dbReference type="eggNOG" id="KOG1900">
    <property type="taxonomic scope" value="Eukaryota"/>
</dbReference>
<dbReference type="GO" id="GO:0006606">
    <property type="term" value="P:protein import into nucleus"/>
    <property type="evidence" value="ECO:0007669"/>
    <property type="project" value="TreeGrafter"/>
</dbReference>
<dbReference type="Gene3D" id="1.20.58.1780">
    <property type="match status" value="1"/>
</dbReference>
<comment type="similarity">
    <text evidence="2">Belongs to the non-repetitive/WGA-negative nucleoporin family.</text>
</comment>
<dbReference type="GO" id="GO:0000972">
    <property type="term" value="P:transcription-dependent tethering of RNA polymerase II gene DNA at nuclear periphery"/>
    <property type="evidence" value="ECO:0007669"/>
    <property type="project" value="TreeGrafter"/>
</dbReference>
<dbReference type="OrthoDB" id="338970at2759"/>
<dbReference type="InterPro" id="IPR042533">
    <property type="entry name" value="Nucleoporin_Nup155_C_1"/>
</dbReference>
<keyword evidence="3" id="KW-0813">Transport</keyword>
<name>A0A0L0HUZ4_SPIPD</name>
<organism evidence="8 9">
    <name type="scientific">Spizellomyces punctatus (strain DAOM BR117)</name>
    <dbReference type="NCBI Taxonomy" id="645134"/>
    <lineage>
        <taxon>Eukaryota</taxon>
        <taxon>Fungi</taxon>
        <taxon>Fungi incertae sedis</taxon>
        <taxon>Chytridiomycota</taxon>
        <taxon>Chytridiomycota incertae sedis</taxon>
        <taxon>Chytridiomycetes</taxon>
        <taxon>Spizellomycetales</taxon>
        <taxon>Spizellomycetaceae</taxon>
        <taxon>Spizellomyces</taxon>
    </lineage>
</organism>
<evidence type="ECO:0000259" key="6">
    <source>
        <dbReference type="Pfam" id="PF03177"/>
    </source>
</evidence>
<dbReference type="Pfam" id="PF08801">
    <property type="entry name" value="Nucleoporin_N"/>
    <property type="match status" value="1"/>
</dbReference>
<comment type="subcellular location">
    <subcellularLocation>
        <location evidence="1">Nucleus</location>
    </subcellularLocation>
</comment>
<evidence type="ECO:0000259" key="7">
    <source>
        <dbReference type="Pfam" id="PF08801"/>
    </source>
</evidence>
<dbReference type="VEuPathDB" id="FungiDB:SPPG_00628"/>
<evidence type="ECO:0000313" key="8">
    <source>
        <dbReference type="EMBL" id="KND04938.1"/>
    </source>
</evidence>
<proteinExistence type="inferred from homology"/>
<gene>
    <name evidence="8" type="ORF">SPPG_00628</name>
</gene>
<dbReference type="GO" id="GO:0036228">
    <property type="term" value="P:protein localization to nuclear inner membrane"/>
    <property type="evidence" value="ECO:0007669"/>
    <property type="project" value="TreeGrafter"/>
</dbReference>
<dbReference type="InterPro" id="IPR042538">
    <property type="entry name" value="Nucleoporin_Nup155_C_3"/>
</dbReference>
<dbReference type="GO" id="GO:0044611">
    <property type="term" value="C:nuclear pore inner ring"/>
    <property type="evidence" value="ECO:0007669"/>
    <property type="project" value="TreeGrafter"/>
</dbReference>
<keyword evidence="4" id="KW-0539">Nucleus</keyword>
<accession>A0A0L0HUZ4</accession>
<feature type="region of interest" description="Disordered" evidence="5">
    <location>
        <begin position="1"/>
        <end position="65"/>
    </location>
</feature>
<evidence type="ECO:0000313" key="9">
    <source>
        <dbReference type="Proteomes" id="UP000053201"/>
    </source>
</evidence>
<dbReference type="InterPro" id="IPR014908">
    <property type="entry name" value="Nucleoporin_Nup133/Nup155_N"/>
</dbReference>
<evidence type="ECO:0000256" key="2">
    <source>
        <dbReference type="ARBA" id="ARBA00007373"/>
    </source>
</evidence>
<dbReference type="Gene3D" id="1.25.40.440">
    <property type="entry name" value="Nucleoporin, helical domain, central subdomain"/>
    <property type="match status" value="1"/>
</dbReference>